<feature type="domain" description="Histidine kinase/HSP90-like ATPase" evidence="11">
    <location>
        <begin position="349"/>
        <end position="444"/>
    </location>
</feature>
<dbReference type="GO" id="GO:0005524">
    <property type="term" value="F:ATP binding"/>
    <property type="evidence" value="ECO:0007669"/>
    <property type="project" value="UniProtKB-KW"/>
</dbReference>
<dbReference type="InterPro" id="IPR011712">
    <property type="entry name" value="Sig_transdc_His_kin_sub3_dim/P"/>
</dbReference>
<dbReference type="InterPro" id="IPR003594">
    <property type="entry name" value="HATPase_dom"/>
</dbReference>
<dbReference type="PANTHER" id="PTHR24421:SF10">
    <property type="entry name" value="NITRATE_NITRITE SENSOR PROTEIN NARQ"/>
    <property type="match status" value="1"/>
</dbReference>
<dbReference type="InterPro" id="IPR036890">
    <property type="entry name" value="HATPase_C_sf"/>
</dbReference>
<sequence>MAWRGRDRDGGRVRPLARVRGWLASRTLMTDTLLAVVLCALTVGMVADAGLSYGLLRMFAPWEQTCWSLAFVVPLALRRFRPQAGALLFVALALAHLAFGPVLVLPDLFAPLMVYSVVAYGEPRRTRWFLVLACAMDVVASLAVAFVMNAGPLSGRPAWYPPAMGVCASPADGPGWLTRSCAVGMAQYAATMAMMVAACLVGAVVMAYWQRARMATVRALRERNAAIVAGEAEQRRIAASAERARIARDMHDVVAHTLSIIIVQSDGGRYAGVHDPAVARSTMETIRRESTRALHDMRGLFGAFGGQWREGYSGVGALVGQAHAALAPEGGSVVRRVEGEPRPRELGGATGEAAYRLVQEALTNVRKYAGPGAHAEVVEQWGGDGLRLTVRDDGRGAAAAEDGHAPGYGLLGMRERMAAVGGQVQAGPRPGGGFEVRAVLPLRGGAGSASMPADASTAATAPSAPPVPSPRTDGAEDAGADGRTSAGPSASRRPSSPAWRSRLAGMPRGLAAALRSRPLPQTDGSEHRLNPVERLARWTQRHYLAVDVLTALALLWMLWGAAFSGAVIGRGVWYAGDERVWLLIVLGTVAPLAFRRRFPEGSAAFAAAFGAVQLLFFPSVYFCSALVLASAYAAVLYGRPTAWRWVSVAVVAEACLFGVKAVSDRTALITLVLPGMGAVAPAELLSTLVSGTLLGVMSVGMLGLGTVAMARWARSRGTNALVLRQREEALRAEQERLKVAAANLERERIGETIQEGVAATLTGVIAQAEAGLRMLDGAAARGVQPSCEQIAGAFASIGRQGRAALAHMRRLLGVLRQTGASDAGHPQTQEAAPLAPAAPLDEQLHRIQDGRPGDEPGTSPRRVPPQPEKTPLSWKA</sequence>
<reference evidence="12" key="1">
    <citation type="submission" date="2020-08" db="EMBL/GenBank/DDBJ databases">
        <authorList>
            <person name="Cejkova D."/>
            <person name="Kubasova T."/>
            <person name="Jahodarova E."/>
            <person name="Rychlik I."/>
        </authorList>
    </citation>
    <scope>NUCLEOTIDE SEQUENCE</scope>
    <source>
        <strain evidence="12">An836</strain>
    </source>
</reference>
<comment type="caution">
    <text evidence="12">The sequence shown here is derived from an EMBL/GenBank/DDBJ whole genome shotgun (WGS) entry which is preliminary data.</text>
</comment>
<accession>A0A938WZG8</accession>
<feature type="transmembrane region" description="Helical" evidence="10">
    <location>
        <begin position="544"/>
        <end position="568"/>
    </location>
</feature>
<evidence type="ECO:0000256" key="6">
    <source>
        <dbReference type="ARBA" id="ARBA00022777"/>
    </source>
</evidence>
<keyword evidence="3" id="KW-0597">Phosphoprotein</keyword>
<keyword evidence="13" id="KW-1185">Reference proteome</keyword>
<keyword evidence="10" id="KW-0472">Membrane</keyword>
<dbReference type="EMBL" id="JACLYU010000010">
    <property type="protein sequence ID" value="MBM6699878.1"/>
    <property type="molecule type" value="Genomic_DNA"/>
</dbReference>
<evidence type="ECO:0000256" key="9">
    <source>
        <dbReference type="SAM" id="MobiDB-lite"/>
    </source>
</evidence>
<reference evidence="12" key="2">
    <citation type="journal article" date="2021" name="Sci. Rep.">
        <title>The distribution of antibiotic resistance genes in chicken gut microbiota commensals.</title>
        <authorList>
            <person name="Juricova H."/>
            <person name="Matiasovicova J."/>
            <person name="Kubasova T."/>
            <person name="Cejkova D."/>
            <person name="Rychlik I."/>
        </authorList>
    </citation>
    <scope>NUCLEOTIDE SEQUENCE</scope>
    <source>
        <strain evidence="12">An836</strain>
    </source>
</reference>
<evidence type="ECO:0000256" key="10">
    <source>
        <dbReference type="SAM" id="Phobius"/>
    </source>
</evidence>
<feature type="region of interest" description="Disordered" evidence="9">
    <location>
        <begin position="819"/>
        <end position="876"/>
    </location>
</feature>
<keyword evidence="10" id="KW-1133">Transmembrane helix</keyword>
<evidence type="ECO:0000256" key="2">
    <source>
        <dbReference type="ARBA" id="ARBA00012438"/>
    </source>
</evidence>
<keyword evidence="10" id="KW-0812">Transmembrane</keyword>
<protein>
    <recommendedName>
        <fullName evidence="2">histidine kinase</fullName>
        <ecNumber evidence="2">2.7.13.3</ecNumber>
    </recommendedName>
</protein>
<dbReference type="GO" id="GO:0046983">
    <property type="term" value="F:protein dimerization activity"/>
    <property type="evidence" value="ECO:0007669"/>
    <property type="project" value="InterPro"/>
</dbReference>
<dbReference type="AlphaFoldDB" id="A0A938WZG8"/>
<evidence type="ECO:0000313" key="12">
    <source>
        <dbReference type="EMBL" id="MBM6699878.1"/>
    </source>
</evidence>
<feature type="region of interest" description="Disordered" evidence="9">
    <location>
        <begin position="445"/>
        <end position="501"/>
    </location>
</feature>
<feature type="transmembrane region" description="Helical" evidence="10">
    <location>
        <begin position="605"/>
        <end position="636"/>
    </location>
</feature>
<dbReference type="InterPro" id="IPR050482">
    <property type="entry name" value="Sensor_HK_TwoCompSys"/>
</dbReference>
<keyword evidence="6 12" id="KW-0418">Kinase</keyword>
<dbReference type="PANTHER" id="PTHR24421">
    <property type="entry name" value="NITRATE/NITRITE SENSOR PROTEIN NARX-RELATED"/>
    <property type="match status" value="1"/>
</dbReference>
<dbReference type="GO" id="GO:0000155">
    <property type="term" value="F:phosphorelay sensor kinase activity"/>
    <property type="evidence" value="ECO:0007669"/>
    <property type="project" value="InterPro"/>
</dbReference>
<dbReference type="Proteomes" id="UP000718821">
    <property type="component" value="Unassembled WGS sequence"/>
</dbReference>
<dbReference type="RefSeq" id="WP_204468972.1">
    <property type="nucleotide sequence ID" value="NZ_JACLYU010000010.1"/>
</dbReference>
<dbReference type="Pfam" id="PF07730">
    <property type="entry name" value="HisKA_3"/>
    <property type="match status" value="1"/>
</dbReference>
<keyword evidence="4" id="KW-0808">Transferase</keyword>
<evidence type="ECO:0000313" key="13">
    <source>
        <dbReference type="Proteomes" id="UP000718821"/>
    </source>
</evidence>
<evidence type="ECO:0000256" key="7">
    <source>
        <dbReference type="ARBA" id="ARBA00022840"/>
    </source>
</evidence>
<keyword evidence="7" id="KW-0067">ATP-binding</keyword>
<dbReference type="Pfam" id="PF02518">
    <property type="entry name" value="HATPase_c"/>
    <property type="match status" value="1"/>
</dbReference>
<dbReference type="Gene3D" id="3.30.565.10">
    <property type="entry name" value="Histidine kinase-like ATPase, C-terminal domain"/>
    <property type="match status" value="1"/>
</dbReference>
<dbReference type="GO" id="GO:0016020">
    <property type="term" value="C:membrane"/>
    <property type="evidence" value="ECO:0007669"/>
    <property type="project" value="InterPro"/>
</dbReference>
<evidence type="ECO:0000256" key="1">
    <source>
        <dbReference type="ARBA" id="ARBA00000085"/>
    </source>
</evidence>
<keyword evidence="8" id="KW-0902">Two-component regulatory system</keyword>
<feature type="transmembrane region" description="Helical" evidence="10">
    <location>
        <begin position="580"/>
        <end position="598"/>
    </location>
</feature>
<evidence type="ECO:0000259" key="11">
    <source>
        <dbReference type="SMART" id="SM00387"/>
    </source>
</evidence>
<dbReference type="Gene3D" id="1.20.5.1930">
    <property type="match status" value="2"/>
</dbReference>
<gene>
    <name evidence="12" type="ORF">H7U32_06070</name>
</gene>
<evidence type="ECO:0000256" key="3">
    <source>
        <dbReference type="ARBA" id="ARBA00022553"/>
    </source>
</evidence>
<dbReference type="InterPro" id="IPR055558">
    <property type="entry name" value="DUF7134"/>
</dbReference>
<feature type="transmembrane region" description="Helical" evidence="10">
    <location>
        <begin position="126"/>
        <end position="147"/>
    </location>
</feature>
<dbReference type="SMART" id="SM00387">
    <property type="entry name" value="HATPase_c"/>
    <property type="match status" value="1"/>
</dbReference>
<feature type="compositionally biased region" description="Basic and acidic residues" evidence="9">
    <location>
        <begin position="842"/>
        <end position="854"/>
    </location>
</feature>
<feature type="compositionally biased region" description="Low complexity" evidence="9">
    <location>
        <begin position="831"/>
        <end position="840"/>
    </location>
</feature>
<dbReference type="EC" id="2.7.13.3" evidence="2"/>
<feature type="transmembrane region" description="Helical" evidence="10">
    <location>
        <begin position="189"/>
        <end position="209"/>
    </location>
</feature>
<keyword evidence="5" id="KW-0547">Nucleotide-binding</keyword>
<feature type="transmembrane region" description="Helical" evidence="10">
    <location>
        <begin position="688"/>
        <end position="710"/>
    </location>
</feature>
<dbReference type="CDD" id="cd16917">
    <property type="entry name" value="HATPase_UhpB-NarQ-NarX-like"/>
    <property type="match status" value="1"/>
</dbReference>
<dbReference type="SUPFAM" id="SSF55874">
    <property type="entry name" value="ATPase domain of HSP90 chaperone/DNA topoisomerase II/histidine kinase"/>
    <property type="match status" value="1"/>
</dbReference>
<feature type="compositionally biased region" description="Low complexity" evidence="9">
    <location>
        <begin position="483"/>
        <end position="501"/>
    </location>
</feature>
<dbReference type="Pfam" id="PF23539">
    <property type="entry name" value="DUF7134"/>
    <property type="match status" value="2"/>
</dbReference>
<comment type="catalytic activity">
    <reaction evidence="1">
        <text>ATP + protein L-histidine = ADP + protein N-phospho-L-histidine.</text>
        <dbReference type="EC" id="2.7.13.3"/>
    </reaction>
</comment>
<proteinExistence type="predicted"/>
<name>A0A938WZG8_9BIFI</name>
<organism evidence="12 13">
    <name type="scientific">Bifidobacterium pullorum subsp. saeculare</name>
    <dbReference type="NCBI Taxonomy" id="78257"/>
    <lineage>
        <taxon>Bacteria</taxon>
        <taxon>Bacillati</taxon>
        <taxon>Actinomycetota</taxon>
        <taxon>Actinomycetes</taxon>
        <taxon>Bifidobacteriales</taxon>
        <taxon>Bifidobacteriaceae</taxon>
        <taxon>Bifidobacterium</taxon>
    </lineage>
</organism>
<evidence type="ECO:0000256" key="8">
    <source>
        <dbReference type="ARBA" id="ARBA00023012"/>
    </source>
</evidence>
<evidence type="ECO:0000256" key="4">
    <source>
        <dbReference type="ARBA" id="ARBA00022679"/>
    </source>
</evidence>
<feature type="transmembrane region" description="Helical" evidence="10">
    <location>
        <begin position="21"/>
        <end position="47"/>
    </location>
</feature>
<feature type="compositionally biased region" description="Low complexity" evidence="9">
    <location>
        <begin position="448"/>
        <end position="462"/>
    </location>
</feature>
<evidence type="ECO:0000256" key="5">
    <source>
        <dbReference type="ARBA" id="ARBA00022741"/>
    </source>
</evidence>